<proteinExistence type="predicted"/>
<dbReference type="STRING" id="151549.A0A4C1ZRI3"/>
<gene>
    <name evidence="1" type="ORF">EVAR_64799_1</name>
</gene>
<dbReference type="PANTHER" id="PTHR46060">
    <property type="entry name" value="MARINER MOS1 TRANSPOSASE-LIKE PROTEIN"/>
    <property type="match status" value="1"/>
</dbReference>
<evidence type="ECO:0000313" key="1">
    <source>
        <dbReference type="EMBL" id="GBP89734.1"/>
    </source>
</evidence>
<dbReference type="Proteomes" id="UP000299102">
    <property type="component" value="Unassembled WGS sequence"/>
</dbReference>
<sequence length="219" mass="25085">MKNELPMTITCKKIKVKRQVNSKDHSKTQINSQEVDAMCMVGSEGHYSYQPLAPDKTINPDLYCQELIDSRKKIFYDLKCNLIAQQSLTLLQTAFDDEAPCKTTIYTWFTEFKRGRINLGDDFRGDYPSTAVNNNNVDTMRRIIVTDRHVTYHEIRACLGIGKFLVRPTYANMIHCCGVCRGDTAAALRLYTETYPDSQQPASTQVILRAVYRLRDNLP</sequence>
<accession>A0A4C1ZRI3</accession>
<dbReference type="OrthoDB" id="10017160at2759"/>
<keyword evidence="2" id="KW-1185">Reference proteome</keyword>
<dbReference type="EMBL" id="BGZK01002024">
    <property type="protein sequence ID" value="GBP89734.1"/>
    <property type="molecule type" value="Genomic_DNA"/>
</dbReference>
<protein>
    <recommendedName>
        <fullName evidence="3">Mos1 transposase HTH domain-containing protein</fullName>
    </recommendedName>
</protein>
<name>A0A4C1ZRI3_EUMVA</name>
<reference evidence="1 2" key="1">
    <citation type="journal article" date="2019" name="Commun. Biol.">
        <title>The bagworm genome reveals a unique fibroin gene that provides high tensile strength.</title>
        <authorList>
            <person name="Kono N."/>
            <person name="Nakamura H."/>
            <person name="Ohtoshi R."/>
            <person name="Tomita M."/>
            <person name="Numata K."/>
            <person name="Arakawa K."/>
        </authorList>
    </citation>
    <scope>NUCLEOTIDE SEQUENCE [LARGE SCALE GENOMIC DNA]</scope>
</reference>
<evidence type="ECO:0000313" key="2">
    <source>
        <dbReference type="Proteomes" id="UP000299102"/>
    </source>
</evidence>
<evidence type="ECO:0008006" key="3">
    <source>
        <dbReference type="Google" id="ProtNLM"/>
    </source>
</evidence>
<dbReference type="AlphaFoldDB" id="A0A4C1ZRI3"/>
<organism evidence="1 2">
    <name type="scientific">Eumeta variegata</name>
    <name type="common">Bagworm moth</name>
    <name type="synonym">Eumeta japonica</name>
    <dbReference type="NCBI Taxonomy" id="151549"/>
    <lineage>
        <taxon>Eukaryota</taxon>
        <taxon>Metazoa</taxon>
        <taxon>Ecdysozoa</taxon>
        <taxon>Arthropoda</taxon>
        <taxon>Hexapoda</taxon>
        <taxon>Insecta</taxon>
        <taxon>Pterygota</taxon>
        <taxon>Neoptera</taxon>
        <taxon>Endopterygota</taxon>
        <taxon>Lepidoptera</taxon>
        <taxon>Glossata</taxon>
        <taxon>Ditrysia</taxon>
        <taxon>Tineoidea</taxon>
        <taxon>Psychidae</taxon>
        <taxon>Oiketicinae</taxon>
        <taxon>Eumeta</taxon>
    </lineage>
</organism>
<dbReference type="InterPro" id="IPR052709">
    <property type="entry name" value="Transposase-MT_Hybrid"/>
</dbReference>
<dbReference type="PANTHER" id="PTHR46060:SF1">
    <property type="entry name" value="MARINER MOS1 TRANSPOSASE-LIKE PROTEIN"/>
    <property type="match status" value="1"/>
</dbReference>
<comment type="caution">
    <text evidence="1">The sequence shown here is derived from an EMBL/GenBank/DDBJ whole genome shotgun (WGS) entry which is preliminary data.</text>
</comment>